<keyword evidence="2" id="KW-1185">Reference proteome</keyword>
<dbReference type="Proteomes" id="UP001165960">
    <property type="component" value="Unassembled WGS sequence"/>
</dbReference>
<name>A0ACC2TAU5_9FUNG</name>
<reference evidence="1" key="1">
    <citation type="submission" date="2022-04" db="EMBL/GenBank/DDBJ databases">
        <title>Genome of the entomopathogenic fungus Entomophthora muscae.</title>
        <authorList>
            <person name="Elya C."/>
            <person name="Lovett B.R."/>
            <person name="Lee E."/>
            <person name="Macias A.M."/>
            <person name="Hajek A.E."/>
            <person name="De Bivort B.L."/>
            <person name="Kasson M.T."/>
            <person name="De Fine Licht H.H."/>
            <person name="Stajich J.E."/>
        </authorList>
    </citation>
    <scope>NUCLEOTIDE SEQUENCE</scope>
    <source>
        <strain evidence="1">Berkeley</strain>
    </source>
</reference>
<protein>
    <submittedName>
        <fullName evidence="1">Uncharacterized protein</fullName>
    </submittedName>
</protein>
<sequence length="136" mass="15309">MNLNDPKKSDSAVKTAKRPSSQVQNVIVNQSLTKVEMPWMGKLTLKEARRAMPVHQLHFQANAPSYSSDTKKVLGVATMLLGDALDWFHKATSEDVEFCLDYAKFEAKLMATGEDRNTRYYALNSLLEIQQDSCPI</sequence>
<proteinExistence type="predicted"/>
<organism evidence="1 2">
    <name type="scientific">Entomophthora muscae</name>
    <dbReference type="NCBI Taxonomy" id="34485"/>
    <lineage>
        <taxon>Eukaryota</taxon>
        <taxon>Fungi</taxon>
        <taxon>Fungi incertae sedis</taxon>
        <taxon>Zoopagomycota</taxon>
        <taxon>Entomophthoromycotina</taxon>
        <taxon>Entomophthoromycetes</taxon>
        <taxon>Entomophthorales</taxon>
        <taxon>Entomophthoraceae</taxon>
        <taxon>Entomophthora</taxon>
    </lineage>
</organism>
<gene>
    <name evidence="1" type="ORF">DSO57_1033863</name>
</gene>
<dbReference type="EMBL" id="QTSX02003113">
    <property type="protein sequence ID" value="KAJ9071755.1"/>
    <property type="molecule type" value="Genomic_DNA"/>
</dbReference>
<evidence type="ECO:0000313" key="1">
    <source>
        <dbReference type="EMBL" id="KAJ9071755.1"/>
    </source>
</evidence>
<accession>A0ACC2TAU5</accession>
<evidence type="ECO:0000313" key="2">
    <source>
        <dbReference type="Proteomes" id="UP001165960"/>
    </source>
</evidence>
<comment type="caution">
    <text evidence="1">The sequence shown here is derived from an EMBL/GenBank/DDBJ whole genome shotgun (WGS) entry which is preliminary data.</text>
</comment>